<name>A0A381PG76_9ZZZZ</name>
<protein>
    <submittedName>
        <fullName evidence="1">Uncharacterized protein</fullName>
    </submittedName>
</protein>
<organism evidence="1">
    <name type="scientific">marine metagenome</name>
    <dbReference type="NCBI Taxonomy" id="408172"/>
    <lineage>
        <taxon>unclassified sequences</taxon>
        <taxon>metagenomes</taxon>
        <taxon>ecological metagenomes</taxon>
    </lineage>
</organism>
<gene>
    <name evidence="1" type="ORF">METZ01_LOCUS18794</name>
</gene>
<dbReference type="EMBL" id="UINC01000972">
    <property type="protein sequence ID" value="SUZ65940.1"/>
    <property type="molecule type" value="Genomic_DNA"/>
</dbReference>
<evidence type="ECO:0000313" key="1">
    <source>
        <dbReference type="EMBL" id="SUZ65940.1"/>
    </source>
</evidence>
<dbReference type="AlphaFoldDB" id="A0A381PG76"/>
<sequence>MVPSLFVTDVSDAPFLPFQDSLMLRFDISGSEGNRTHYITPFVTDGTRLYVFDEPSHDPEAFTTMLLDQHIEVTSRATGDLGVRATGRQPSANEERWARAACTEKFLYDQALQDLAQLGPVVVLENTAG</sequence>
<accession>A0A381PG76</accession>
<proteinExistence type="predicted"/>
<reference evidence="1" key="1">
    <citation type="submission" date="2018-05" db="EMBL/GenBank/DDBJ databases">
        <authorList>
            <person name="Lanie J.A."/>
            <person name="Ng W.-L."/>
            <person name="Kazmierczak K.M."/>
            <person name="Andrzejewski T.M."/>
            <person name="Davidsen T.M."/>
            <person name="Wayne K.J."/>
            <person name="Tettelin H."/>
            <person name="Glass J.I."/>
            <person name="Rusch D."/>
            <person name="Podicherti R."/>
            <person name="Tsui H.-C.T."/>
            <person name="Winkler M.E."/>
        </authorList>
    </citation>
    <scope>NUCLEOTIDE SEQUENCE</scope>
</reference>